<dbReference type="FunFam" id="3.30.450.260:FF:000002">
    <property type="entry name" value="guanylate cyclase soluble subunit alpha-2"/>
    <property type="match status" value="1"/>
</dbReference>
<reference evidence="13" key="2">
    <citation type="journal article" date="2007" name="PLoS Biol.">
        <title>Survey sequencing and comparative analysis of the elephant shark (Callorhinchus milii) genome.</title>
        <authorList>
            <person name="Venkatesh B."/>
            <person name="Kirkness E.F."/>
            <person name="Loh Y.H."/>
            <person name="Halpern A.L."/>
            <person name="Lee A.P."/>
            <person name="Johnson J."/>
            <person name="Dandona N."/>
            <person name="Viswanathan L.D."/>
            <person name="Tay A."/>
            <person name="Venter J.C."/>
            <person name="Strausberg R.L."/>
            <person name="Brenner S."/>
        </authorList>
    </citation>
    <scope>NUCLEOTIDE SEQUENCE [LARGE SCALE GENOMIC DNA]</scope>
</reference>
<evidence type="ECO:0000259" key="11">
    <source>
        <dbReference type="PROSITE" id="PS50125"/>
    </source>
</evidence>
<evidence type="ECO:0000313" key="13">
    <source>
        <dbReference type="Proteomes" id="UP000314986"/>
    </source>
</evidence>
<evidence type="ECO:0000256" key="4">
    <source>
        <dbReference type="ARBA" id="ARBA00022741"/>
    </source>
</evidence>
<keyword evidence="5" id="KW-0342">GTP-binding</keyword>
<keyword evidence="7" id="KW-0141">cGMP biosynthesis</keyword>
<comment type="similarity">
    <text evidence="8">Belongs to the adenylyl cyclase class-4/guanylyl cyclase family.</text>
</comment>
<dbReference type="InterPro" id="IPR024096">
    <property type="entry name" value="NO_sig/Golgi_transp_ligand-bd"/>
</dbReference>
<dbReference type="CDD" id="cd07302">
    <property type="entry name" value="CHD"/>
    <property type="match status" value="1"/>
</dbReference>
<dbReference type="GO" id="GO:0008074">
    <property type="term" value="C:guanylate cyclase complex, soluble"/>
    <property type="evidence" value="ECO:0007669"/>
    <property type="project" value="TreeGrafter"/>
</dbReference>
<reference evidence="12" key="4">
    <citation type="submission" date="2025-08" db="UniProtKB">
        <authorList>
            <consortium name="Ensembl"/>
        </authorList>
    </citation>
    <scope>IDENTIFICATION</scope>
</reference>
<dbReference type="SUPFAM" id="SSF111126">
    <property type="entry name" value="Ligand-binding domain in the NO signalling and Golgi transport"/>
    <property type="match status" value="1"/>
</dbReference>
<dbReference type="STRING" id="7868.ENSCMIP00000043317"/>
<proteinExistence type="inferred from homology"/>
<dbReference type="InterPro" id="IPR001054">
    <property type="entry name" value="A/G_cyclase"/>
</dbReference>
<keyword evidence="3" id="KW-0963">Cytoplasm</keyword>
<name>A0A4W3JL76_CALMI</name>
<feature type="domain" description="Guanylate cyclase" evidence="11">
    <location>
        <begin position="438"/>
        <end position="566"/>
    </location>
</feature>
<organism evidence="12 13">
    <name type="scientific">Callorhinchus milii</name>
    <name type="common">Ghost shark</name>
    <dbReference type="NCBI Taxonomy" id="7868"/>
    <lineage>
        <taxon>Eukaryota</taxon>
        <taxon>Metazoa</taxon>
        <taxon>Chordata</taxon>
        <taxon>Craniata</taxon>
        <taxon>Vertebrata</taxon>
        <taxon>Chondrichthyes</taxon>
        <taxon>Holocephali</taxon>
        <taxon>Chimaeriformes</taxon>
        <taxon>Callorhinchidae</taxon>
        <taxon>Callorhinchus</taxon>
    </lineage>
</organism>
<evidence type="ECO:0000256" key="10">
    <source>
        <dbReference type="SAM" id="MobiDB-lite"/>
    </source>
</evidence>
<dbReference type="SUPFAM" id="SSF55073">
    <property type="entry name" value="Nucleotide cyclase"/>
    <property type="match status" value="1"/>
</dbReference>
<keyword evidence="4" id="KW-0547">Nucleotide-binding</keyword>
<dbReference type="Gene3D" id="6.10.250.780">
    <property type="match status" value="1"/>
</dbReference>
<accession>A0A4W3JL76</accession>
<sequence length="674" mass="77083">MVIEHFGEEAWENLRTEVGAPDNFMTFGVYSDDITMQLVEAACKLLDVASDVLLKQFGEYFFEFCKVSGYDHMLRTLGGNLMEFIGNIDALHSFLSLSYEEMNAPSFRLEKRQDGSMLLHYYSDRIGLCHIVPGIIGAAAFDFFNIDITMEILTCMENEKETGKREHVTFLVTQKEAYSHEQCTSPDLFDNQTRDKEQLAKQVCCIVCVWSLSYLIHVEIHPHFEPVYPDTLWIDAKSFCDAFPFHIVFDKELRVKQAGTNIQKIVPGLQIKDIELDKCFTIIRPKIPFKISTVLKFINSQFVFRTNREMMPDMWSDRPSLELRGQMVWMESLECMAYLCSPLLRSLDELQERHMYISDIASHDATRDLILLNHQRLAEMELSNQLERKKEELRILSKNLEEEKKKTETLLYAMLPRHVAHQLKEGKKVEAGEFKECTILFSDIVNFTVICSQCEPMQIVVMLNAMFLMFDRLTTVHDVFKVETIGDGYMVVGGVPIPISSHAERIANFALGMIIASKSVIDPVSKEPTQIRVGITTGPVLAGVVGEKMPRYCLFGDTVNTAARMESHGIPNKIQLSYSTFNMLKGKNFEIQERGEIKVKGKGIMRTYFLIRNLRATEDEIMGRQERESDSGRDSVQSSVDSKDCLYGSPHVTTSPPPPPHPHARRKCAFYRTL</sequence>
<dbReference type="AlphaFoldDB" id="A0A4W3JL76"/>
<evidence type="ECO:0000313" key="12">
    <source>
        <dbReference type="Ensembl" id="ENSCMIP00000043317.1"/>
    </source>
</evidence>
<evidence type="ECO:0000256" key="1">
    <source>
        <dbReference type="ARBA" id="ARBA00004496"/>
    </source>
</evidence>
<dbReference type="PROSITE" id="PS00452">
    <property type="entry name" value="GUANYLATE_CYCLASE_1"/>
    <property type="match status" value="1"/>
</dbReference>
<comment type="subcellular location">
    <subcellularLocation>
        <location evidence="1">Cytoplasm</location>
    </subcellularLocation>
</comment>
<dbReference type="PROSITE" id="PS50125">
    <property type="entry name" value="GUANYLATE_CYCLASE_2"/>
    <property type="match status" value="1"/>
</dbReference>
<dbReference type="GO" id="GO:0070482">
    <property type="term" value="P:response to oxygen levels"/>
    <property type="evidence" value="ECO:0007669"/>
    <property type="project" value="TreeGrafter"/>
</dbReference>
<feature type="region of interest" description="Disordered" evidence="10">
    <location>
        <begin position="623"/>
        <end position="667"/>
    </location>
</feature>
<dbReference type="InterPro" id="IPR029787">
    <property type="entry name" value="Nucleotide_cyclase"/>
</dbReference>
<keyword evidence="13" id="KW-1185">Reference proteome</keyword>
<dbReference type="EC" id="4.6.1.2" evidence="2"/>
<dbReference type="FunFam" id="3.30.70.1230:FF:000007">
    <property type="entry name" value="Guanylate cyclase soluble subunit alpha-3"/>
    <property type="match status" value="1"/>
</dbReference>
<dbReference type="InterPro" id="IPR042463">
    <property type="entry name" value="HNOB_dom_associated_sf"/>
</dbReference>
<dbReference type="InterPro" id="IPR038158">
    <property type="entry name" value="H-NOX_domain_sf"/>
</dbReference>
<dbReference type="GO" id="GO:0005525">
    <property type="term" value="F:GTP binding"/>
    <property type="evidence" value="ECO:0007669"/>
    <property type="project" value="UniProtKB-KW"/>
</dbReference>
<dbReference type="Gene3D" id="3.30.70.1230">
    <property type="entry name" value="Nucleotide cyclase"/>
    <property type="match status" value="1"/>
</dbReference>
<dbReference type="Pfam" id="PF00211">
    <property type="entry name" value="Guanylate_cyc"/>
    <property type="match status" value="1"/>
</dbReference>
<dbReference type="Proteomes" id="UP000314986">
    <property type="component" value="Unassembled WGS sequence"/>
</dbReference>
<dbReference type="GeneTree" id="ENSGT00940000165430"/>
<dbReference type="Pfam" id="PF07701">
    <property type="entry name" value="HNOBA"/>
    <property type="match status" value="1"/>
</dbReference>
<evidence type="ECO:0000256" key="2">
    <source>
        <dbReference type="ARBA" id="ARBA00012202"/>
    </source>
</evidence>
<dbReference type="Gene3D" id="3.30.450.260">
    <property type="entry name" value="Haem NO binding associated domain"/>
    <property type="match status" value="1"/>
</dbReference>
<evidence type="ECO:0000256" key="6">
    <source>
        <dbReference type="ARBA" id="ARBA00023239"/>
    </source>
</evidence>
<feature type="compositionally biased region" description="Basic and acidic residues" evidence="10">
    <location>
        <begin position="623"/>
        <end position="633"/>
    </location>
</feature>
<evidence type="ECO:0000256" key="3">
    <source>
        <dbReference type="ARBA" id="ARBA00022490"/>
    </source>
</evidence>
<dbReference type="PANTHER" id="PTHR45655:SF15">
    <property type="entry name" value="GUANYLATE CYCLASE"/>
    <property type="match status" value="1"/>
</dbReference>
<keyword evidence="6 8" id="KW-0456">Lyase</keyword>
<dbReference type="GO" id="GO:0019934">
    <property type="term" value="P:cGMP-mediated signaling"/>
    <property type="evidence" value="ECO:0007669"/>
    <property type="project" value="TreeGrafter"/>
</dbReference>
<dbReference type="InterPro" id="IPR011645">
    <property type="entry name" value="HNOB_dom_associated"/>
</dbReference>
<reference evidence="13" key="1">
    <citation type="journal article" date="2006" name="Science">
        <title>Ancient noncoding elements conserved in the human genome.</title>
        <authorList>
            <person name="Venkatesh B."/>
            <person name="Kirkness E.F."/>
            <person name="Loh Y.H."/>
            <person name="Halpern A.L."/>
            <person name="Lee A.P."/>
            <person name="Johnson J."/>
            <person name="Dandona N."/>
            <person name="Viswanathan L.D."/>
            <person name="Tay A."/>
            <person name="Venter J.C."/>
            <person name="Strausberg R.L."/>
            <person name="Brenner S."/>
        </authorList>
    </citation>
    <scope>NUCLEOTIDE SEQUENCE [LARGE SCALE GENOMIC DNA]</scope>
</reference>
<protein>
    <recommendedName>
        <fullName evidence="2">guanylate cyclase</fullName>
        <ecNumber evidence="2">4.6.1.2</ecNumber>
    </recommendedName>
</protein>
<dbReference type="OMA" id="IWMESMR"/>
<evidence type="ECO:0000256" key="5">
    <source>
        <dbReference type="ARBA" id="ARBA00023134"/>
    </source>
</evidence>
<feature type="coiled-coil region" evidence="9">
    <location>
        <begin position="372"/>
        <end position="410"/>
    </location>
</feature>
<evidence type="ECO:0000256" key="9">
    <source>
        <dbReference type="SAM" id="Coils"/>
    </source>
</evidence>
<dbReference type="GO" id="GO:0020037">
    <property type="term" value="F:heme binding"/>
    <property type="evidence" value="ECO:0007669"/>
    <property type="project" value="InterPro"/>
</dbReference>
<dbReference type="Pfam" id="PF07700">
    <property type="entry name" value="HNOB"/>
    <property type="match status" value="1"/>
</dbReference>
<evidence type="ECO:0000256" key="8">
    <source>
        <dbReference type="RuleBase" id="RU000405"/>
    </source>
</evidence>
<dbReference type="PANTHER" id="PTHR45655">
    <property type="entry name" value="GUANYLATE CYCLASE SOLUBLE SUBUNIT BETA-2"/>
    <property type="match status" value="1"/>
</dbReference>
<reference evidence="12" key="5">
    <citation type="submission" date="2025-09" db="UniProtKB">
        <authorList>
            <consortium name="Ensembl"/>
        </authorList>
    </citation>
    <scope>IDENTIFICATION</scope>
</reference>
<dbReference type="InterPro" id="IPR011644">
    <property type="entry name" value="Heme_NO-bd"/>
</dbReference>
<dbReference type="GO" id="GO:0004383">
    <property type="term" value="F:guanylate cyclase activity"/>
    <property type="evidence" value="ECO:0007669"/>
    <property type="project" value="UniProtKB-EC"/>
</dbReference>
<reference evidence="13" key="3">
    <citation type="journal article" date="2014" name="Nature">
        <title>Elephant shark genome provides unique insights into gnathostome evolution.</title>
        <authorList>
            <consortium name="International Elephant Shark Genome Sequencing Consortium"/>
            <person name="Venkatesh B."/>
            <person name="Lee A.P."/>
            <person name="Ravi V."/>
            <person name="Maurya A.K."/>
            <person name="Lian M.M."/>
            <person name="Swann J.B."/>
            <person name="Ohta Y."/>
            <person name="Flajnik M.F."/>
            <person name="Sutoh Y."/>
            <person name="Kasahara M."/>
            <person name="Hoon S."/>
            <person name="Gangu V."/>
            <person name="Roy S.W."/>
            <person name="Irimia M."/>
            <person name="Korzh V."/>
            <person name="Kondrychyn I."/>
            <person name="Lim Z.W."/>
            <person name="Tay B.H."/>
            <person name="Tohari S."/>
            <person name="Kong K.W."/>
            <person name="Ho S."/>
            <person name="Lorente-Galdos B."/>
            <person name="Quilez J."/>
            <person name="Marques-Bonet T."/>
            <person name="Raney B.J."/>
            <person name="Ingham P.W."/>
            <person name="Tay A."/>
            <person name="Hillier L.W."/>
            <person name="Minx P."/>
            <person name="Boehm T."/>
            <person name="Wilson R.K."/>
            <person name="Brenner S."/>
            <person name="Warren W.C."/>
        </authorList>
    </citation>
    <scope>NUCLEOTIDE SEQUENCE [LARGE SCALE GENOMIC DNA]</scope>
</reference>
<dbReference type="InParanoid" id="A0A4W3JL76"/>
<dbReference type="InterPro" id="IPR018297">
    <property type="entry name" value="A/G_cyclase_CS"/>
</dbReference>
<dbReference type="Ensembl" id="ENSCMIT00000043939.1">
    <property type="protein sequence ID" value="ENSCMIP00000043317.1"/>
    <property type="gene ID" value="ENSCMIG00000017971.1"/>
</dbReference>
<keyword evidence="9" id="KW-0175">Coiled coil</keyword>
<dbReference type="Gene3D" id="3.90.1520.10">
    <property type="entry name" value="H-NOX domain"/>
    <property type="match status" value="1"/>
</dbReference>
<dbReference type="SMART" id="SM00044">
    <property type="entry name" value="CYCc"/>
    <property type="match status" value="1"/>
</dbReference>
<evidence type="ECO:0000256" key="7">
    <source>
        <dbReference type="ARBA" id="ARBA00023293"/>
    </source>
</evidence>